<dbReference type="Pfam" id="PF03358">
    <property type="entry name" value="FMN_red"/>
    <property type="match status" value="1"/>
</dbReference>
<keyword evidence="1" id="KW-0285">Flavoprotein</keyword>
<gene>
    <name evidence="5" type="primary">ssuE</name>
    <name evidence="5" type="ORF">ACFP56_17255</name>
</gene>
<protein>
    <submittedName>
        <fullName evidence="5">NADPH-dependent FMN reductase</fullName>
        <ecNumber evidence="5">1.5.1.38</ecNumber>
    </submittedName>
</protein>
<evidence type="ECO:0000256" key="2">
    <source>
        <dbReference type="ARBA" id="ARBA00022643"/>
    </source>
</evidence>
<evidence type="ECO:0000259" key="4">
    <source>
        <dbReference type="Pfam" id="PF03358"/>
    </source>
</evidence>
<keyword evidence="3 5" id="KW-0560">Oxidoreductase</keyword>
<dbReference type="RefSeq" id="WP_379236849.1">
    <property type="nucleotide sequence ID" value="NZ_JBHSTE010000006.1"/>
</dbReference>
<dbReference type="InterPro" id="IPR051814">
    <property type="entry name" value="NAD(P)H-dep_FMN_reductase"/>
</dbReference>
<proteinExistence type="predicted"/>
<dbReference type="InterPro" id="IPR029039">
    <property type="entry name" value="Flavoprotein-like_sf"/>
</dbReference>
<dbReference type="GO" id="GO:0052873">
    <property type="term" value="F:FMN reductase (NADPH) activity"/>
    <property type="evidence" value="ECO:0007669"/>
    <property type="project" value="UniProtKB-EC"/>
</dbReference>
<dbReference type="EC" id="1.5.1.38" evidence="5"/>
<evidence type="ECO:0000313" key="6">
    <source>
        <dbReference type="Proteomes" id="UP001596233"/>
    </source>
</evidence>
<organism evidence="5 6">
    <name type="scientific">Paenibacillus septentrionalis</name>
    <dbReference type="NCBI Taxonomy" id="429342"/>
    <lineage>
        <taxon>Bacteria</taxon>
        <taxon>Bacillati</taxon>
        <taxon>Bacillota</taxon>
        <taxon>Bacilli</taxon>
        <taxon>Bacillales</taxon>
        <taxon>Paenibacillaceae</taxon>
        <taxon>Paenibacillus</taxon>
    </lineage>
</organism>
<dbReference type="InterPro" id="IPR005025">
    <property type="entry name" value="FMN_Rdtase-like_dom"/>
</dbReference>
<reference evidence="6" key="1">
    <citation type="journal article" date="2019" name="Int. J. Syst. Evol. Microbiol.">
        <title>The Global Catalogue of Microorganisms (GCM) 10K type strain sequencing project: providing services to taxonomists for standard genome sequencing and annotation.</title>
        <authorList>
            <consortium name="The Broad Institute Genomics Platform"/>
            <consortium name="The Broad Institute Genome Sequencing Center for Infectious Disease"/>
            <person name="Wu L."/>
            <person name="Ma J."/>
        </authorList>
    </citation>
    <scope>NUCLEOTIDE SEQUENCE [LARGE SCALE GENOMIC DNA]</scope>
    <source>
        <strain evidence="6">PCU 280</strain>
    </source>
</reference>
<dbReference type="NCBIfam" id="TIGR03567">
    <property type="entry name" value="FMN_reduc_SsuE"/>
    <property type="match status" value="1"/>
</dbReference>
<keyword evidence="6" id="KW-1185">Reference proteome</keyword>
<dbReference type="InterPro" id="IPR020048">
    <property type="entry name" value="NADPH-dep_FMN_reduc_SsuE"/>
</dbReference>
<sequence length="173" mass="18979">MSRIVIINGANAASSRVNAVQQHIEKTFSEVTSIEVFKLPAEDLLSANFNSEHIQAVNQLVERAEAIVVITPVYKAAYSGILKTYLDLLPQKGLEHKTILPIAVGGSLAHLLSLEYALKPVLSVLGATTILQPVYLIDKQIERKDNGSFTIAEEAIQRIDKELYRIISVSNAI</sequence>
<keyword evidence="2" id="KW-0288">FMN</keyword>
<dbReference type="PANTHER" id="PTHR43408:SF1">
    <property type="entry name" value="FMN REDUCTASE (NADPH)"/>
    <property type="match status" value="1"/>
</dbReference>
<evidence type="ECO:0000256" key="1">
    <source>
        <dbReference type="ARBA" id="ARBA00022630"/>
    </source>
</evidence>
<evidence type="ECO:0000256" key="3">
    <source>
        <dbReference type="ARBA" id="ARBA00023002"/>
    </source>
</evidence>
<dbReference type="Proteomes" id="UP001596233">
    <property type="component" value="Unassembled WGS sequence"/>
</dbReference>
<dbReference type="SUPFAM" id="SSF52218">
    <property type="entry name" value="Flavoproteins"/>
    <property type="match status" value="1"/>
</dbReference>
<dbReference type="PANTHER" id="PTHR43408">
    <property type="entry name" value="FMN REDUCTASE (NADPH)"/>
    <property type="match status" value="1"/>
</dbReference>
<name>A0ABW1V7D7_9BACL</name>
<accession>A0ABW1V7D7</accession>
<evidence type="ECO:0000313" key="5">
    <source>
        <dbReference type="EMBL" id="MFC6334378.1"/>
    </source>
</evidence>
<dbReference type="Gene3D" id="3.40.50.360">
    <property type="match status" value="1"/>
</dbReference>
<comment type="caution">
    <text evidence="5">The sequence shown here is derived from an EMBL/GenBank/DDBJ whole genome shotgun (WGS) entry which is preliminary data.</text>
</comment>
<feature type="domain" description="NADPH-dependent FMN reductase-like" evidence="4">
    <location>
        <begin position="3"/>
        <end position="140"/>
    </location>
</feature>
<dbReference type="EMBL" id="JBHSTE010000006">
    <property type="protein sequence ID" value="MFC6334378.1"/>
    <property type="molecule type" value="Genomic_DNA"/>
</dbReference>